<feature type="chain" id="PRO_5007893255" evidence="1">
    <location>
        <begin position="20"/>
        <end position="665"/>
    </location>
</feature>
<comment type="caution">
    <text evidence="2">The sequence shown here is derived from an EMBL/GenBank/DDBJ whole genome shotgun (WGS) entry which is preliminary data.</text>
</comment>
<organism evidence="2 3">
    <name type="scientific">Cordyceps fumosorosea (strain ARSEF 2679)</name>
    <name type="common">Isaria fumosorosea</name>
    <dbReference type="NCBI Taxonomy" id="1081104"/>
    <lineage>
        <taxon>Eukaryota</taxon>
        <taxon>Fungi</taxon>
        <taxon>Dikarya</taxon>
        <taxon>Ascomycota</taxon>
        <taxon>Pezizomycotina</taxon>
        <taxon>Sordariomycetes</taxon>
        <taxon>Hypocreomycetidae</taxon>
        <taxon>Hypocreales</taxon>
        <taxon>Cordycipitaceae</taxon>
        <taxon>Cordyceps</taxon>
    </lineage>
</organism>
<protein>
    <submittedName>
        <fullName evidence="2">Peptidase M6-like, domain protein</fullName>
    </submittedName>
</protein>
<feature type="signal peptide" evidence="1">
    <location>
        <begin position="1"/>
        <end position="19"/>
    </location>
</feature>
<dbReference type="EMBL" id="AZHB01000012">
    <property type="protein sequence ID" value="OAA62123.1"/>
    <property type="molecule type" value="Genomic_DNA"/>
</dbReference>
<reference evidence="2 3" key="1">
    <citation type="journal article" date="2016" name="Genome Biol. Evol.">
        <title>Divergent and convergent evolution of fungal pathogenicity.</title>
        <authorList>
            <person name="Shang Y."/>
            <person name="Xiao G."/>
            <person name="Zheng P."/>
            <person name="Cen K."/>
            <person name="Zhan S."/>
            <person name="Wang C."/>
        </authorList>
    </citation>
    <scope>NUCLEOTIDE SEQUENCE [LARGE SCALE GENOMIC DNA]</scope>
    <source>
        <strain evidence="2 3">ARSEF 2679</strain>
    </source>
</reference>
<accession>A0A167V1I4</accession>
<evidence type="ECO:0000313" key="2">
    <source>
        <dbReference type="EMBL" id="OAA62123.1"/>
    </source>
</evidence>
<dbReference type="Proteomes" id="UP000076744">
    <property type="component" value="Unassembled WGS sequence"/>
</dbReference>
<dbReference type="NCBIfam" id="TIGR03296">
    <property type="entry name" value="M6dom_TIGR03296"/>
    <property type="match status" value="1"/>
</dbReference>
<name>A0A167V1I4_CORFA</name>
<dbReference type="GeneID" id="30021424"/>
<dbReference type="GO" id="GO:0006508">
    <property type="term" value="P:proteolysis"/>
    <property type="evidence" value="ECO:0007669"/>
    <property type="project" value="InterPro"/>
</dbReference>
<sequence>MGRVSRLFVVALSGTAALASVGPQHVPFQPIDPQNWVNPDDMTWADWKAPPGANWNDPSRAGSDRNFNIALVAVDYDNLPFVVTGAPNSTVFGNPLPGFGNVQRKDVPSYYHDLLNKPTDLNRGHTIHEYWMESSGGRFGVDLTAFGPYQMPAHHYQYGITRQFNPGACPANETCNLNLRNAVQAAWSRDVGNDTTKSFDMVFILSAGQDESSTWQEFGEMKFGQENDVPDAFGPPPGSQIPNFAATRYVSWTSWASASSLWPDAAIGLGSSVQCESSGMATYAHELSHLIDIWDNYNNPYGVPPVRSYTGPWSMMSRGTFNGPGGPHTRWQIPALKGGAMGSQHTVRDKLWLGLVAERRLLNVSKATLQARGPVVARLAARNSRCGLIGLRVDFDRDLSPGCSVARDPLCDGGGYDAYDVEVVDRSGSDSFQADAGVMFSKVKYGPDPPFQWTIDANPQDIRIVDFVRPNGTTAMITVGDYRQLLDALFHTGTNSGSKFEHVDRANSVHLYVLEHHRSGKGALSYTVAARALNDTSGNEYAVEVSAGSVLPATAGAEAASGVFCSFNVKNNGTQGGHQGADAGAQAAPYLNSDIYRLSATVAGSGWEVQLPNEIATAQFGQGVDVLVAARPAGGAAAEGIVTLRVTSESNSNVVGVAECKVTGK</sequence>
<evidence type="ECO:0000256" key="1">
    <source>
        <dbReference type="SAM" id="SignalP"/>
    </source>
</evidence>
<dbReference type="InterPro" id="IPR008757">
    <property type="entry name" value="Peptidase_M6-like_domain"/>
</dbReference>
<evidence type="ECO:0000313" key="3">
    <source>
        <dbReference type="Proteomes" id="UP000076744"/>
    </source>
</evidence>
<dbReference type="STRING" id="1081104.A0A167V1I4"/>
<dbReference type="RefSeq" id="XP_018703873.1">
    <property type="nucleotide sequence ID" value="XM_018848737.1"/>
</dbReference>
<keyword evidence="3" id="KW-1185">Reference proteome</keyword>
<proteinExistence type="predicted"/>
<dbReference type="AlphaFoldDB" id="A0A167V1I4"/>
<dbReference type="GO" id="GO:0008233">
    <property type="term" value="F:peptidase activity"/>
    <property type="evidence" value="ECO:0007669"/>
    <property type="project" value="InterPro"/>
</dbReference>
<keyword evidence="1" id="KW-0732">Signal</keyword>
<dbReference type="OrthoDB" id="3852498at2759"/>
<gene>
    <name evidence="2" type="ORF">ISF_05132</name>
</gene>